<sequence length="270" mass="29390">MRRLLLEFWAMFVLAAVVGFLGPFDTYEPTGLAGRILDWSILLLGAYLVVRPAIFLLGKLAAATGMRRGPLVFWGVWFCSAPLVAIWLLIGKEQLRMLEGLSVLLPSSLLCALAVLGVVRWASGADLRLAGVSTDMQDKPLQDGTKESAEKDANRTATEGTASGLFEPPLANRLSPRFAGPILALQGEDHYVRVHGASDSELLLMRLRDAIAEMEGVPGEQVHRSWWVARIGIDRAVSAGRSWVIHLTSGQMAPVARESVTRLKHAGFLP</sequence>
<keyword evidence="2" id="KW-0472">Membrane</keyword>
<evidence type="ECO:0000259" key="3">
    <source>
        <dbReference type="PROSITE" id="PS50930"/>
    </source>
</evidence>
<keyword evidence="2" id="KW-0812">Transmembrane</keyword>
<feature type="domain" description="HTH LytTR-type" evidence="3">
    <location>
        <begin position="182"/>
        <end position="269"/>
    </location>
</feature>
<dbReference type="InterPro" id="IPR007492">
    <property type="entry name" value="LytTR_DNA-bd_dom"/>
</dbReference>
<keyword evidence="4" id="KW-0238">DNA-binding</keyword>
<feature type="compositionally biased region" description="Basic and acidic residues" evidence="1">
    <location>
        <begin position="138"/>
        <end position="154"/>
    </location>
</feature>
<name>A0ABT0B7E8_9SPHN</name>
<dbReference type="Pfam" id="PF04397">
    <property type="entry name" value="LytTR"/>
    <property type="match status" value="1"/>
</dbReference>
<comment type="caution">
    <text evidence="4">The sequence shown here is derived from an EMBL/GenBank/DDBJ whole genome shotgun (WGS) entry which is preliminary data.</text>
</comment>
<organism evidence="4 5">
    <name type="scientific">Novosphingobium album</name>
    <name type="common">ex Hu et al. 2023</name>
    <dbReference type="NCBI Taxonomy" id="2930093"/>
    <lineage>
        <taxon>Bacteria</taxon>
        <taxon>Pseudomonadati</taxon>
        <taxon>Pseudomonadota</taxon>
        <taxon>Alphaproteobacteria</taxon>
        <taxon>Sphingomonadales</taxon>
        <taxon>Sphingomonadaceae</taxon>
        <taxon>Novosphingobium</taxon>
    </lineage>
</organism>
<accession>A0ABT0B7E8</accession>
<dbReference type="Proteomes" id="UP001162880">
    <property type="component" value="Unassembled WGS sequence"/>
</dbReference>
<protein>
    <submittedName>
        <fullName evidence="4">LytTR family transcriptional regulator DNA-binding domain-containing protein</fullName>
    </submittedName>
</protein>
<evidence type="ECO:0000256" key="1">
    <source>
        <dbReference type="SAM" id="MobiDB-lite"/>
    </source>
</evidence>
<feature type="transmembrane region" description="Helical" evidence="2">
    <location>
        <begin position="5"/>
        <end position="24"/>
    </location>
</feature>
<evidence type="ECO:0000256" key="2">
    <source>
        <dbReference type="SAM" id="Phobius"/>
    </source>
</evidence>
<feature type="region of interest" description="Disordered" evidence="1">
    <location>
        <begin position="138"/>
        <end position="169"/>
    </location>
</feature>
<feature type="transmembrane region" description="Helical" evidence="2">
    <location>
        <begin position="70"/>
        <end position="90"/>
    </location>
</feature>
<gene>
    <name evidence="4" type="ORF">MTR64_19870</name>
</gene>
<feature type="transmembrane region" description="Helical" evidence="2">
    <location>
        <begin position="102"/>
        <end position="122"/>
    </location>
</feature>
<keyword evidence="5" id="KW-1185">Reference proteome</keyword>
<evidence type="ECO:0000313" key="5">
    <source>
        <dbReference type="Proteomes" id="UP001162880"/>
    </source>
</evidence>
<dbReference type="GO" id="GO:0003677">
    <property type="term" value="F:DNA binding"/>
    <property type="evidence" value="ECO:0007669"/>
    <property type="project" value="UniProtKB-KW"/>
</dbReference>
<feature type="transmembrane region" description="Helical" evidence="2">
    <location>
        <begin position="36"/>
        <end position="58"/>
    </location>
</feature>
<dbReference type="PROSITE" id="PS50930">
    <property type="entry name" value="HTH_LYTTR"/>
    <property type="match status" value="1"/>
</dbReference>
<dbReference type="EMBL" id="JALHLE010000044">
    <property type="protein sequence ID" value="MCJ2180834.1"/>
    <property type="molecule type" value="Genomic_DNA"/>
</dbReference>
<proteinExistence type="predicted"/>
<dbReference type="SMART" id="SM00850">
    <property type="entry name" value="LytTR"/>
    <property type="match status" value="1"/>
</dbReference>
<keyword evidence="2" id="KW-1133">Transmembrane helix</keyword>
<reference evidence="4" key="1">
    <citation type="submission" date="2022-03" db="EMBL/GenBank/DDBJ databases">
        <title>Identification of a novel bacterium isolated from mangrove sediments.</title>
        <authorList>
            <person name="Pan X."/>
        </authorList>
    </citation>
    <scope>NUCLEOTIDE SEQUENCE</scope>
    <source>
        <strain evidence="4">B2580</strain>
    </source>
</reference>
<evidence type="ECO:0000313" key="4">
    <source>
        <dbReference type="EMBL" id="MCJ2180834.1"/>
    </source>
</evidence>
<dbReference type="RefSeq" id="WP_243996324.1">
    <property type="nucleotide sequence ID" value="NZ_JALHLE010000044.1"/>
</dbReference>